<dbReference type="EMBL" id="BMMQ01000004">
    <property type="protein sequence ID" value="GGO63912.1"/>
    <property type="molecule type" value="Genomic_DNA"/>
</dbReference>
<comment type="caution">
    <text evidence="9">The sequence shown here is derived from an EMBL/GenBank/DDBJ whole genome shotgun (WGS) entry which is preliminary data.</text>
</comment>
<protein>
    <submittedName>
        <fullName evidence="9">Membrane protein</fullName>
    </submittedName>
</protein>
<keyword evidence="5 7" id="KW-0472">Membrane</keyword>
<feature type="transmembrane region" description="Helical" evidence="7">
    <location>
        <begin position="150"/>
        <end position="170"/>
    </location>
</feature>
<evidence type="ECO:0000313" key="10">
    <source>
        <dbReference type="Proteomes" id="UP000638043"/>
    </source>
</evidence>
<name>A0ABQ2N2W1_9MICO</name>
<sequence>MHTPTPRPARLAPGEWLNRFLASDPGLTRLRTAAQAVVSVGIALLAEWIYVQIAHPLTVPEGTPGAEAINRAAGVMCMMAGAMVCMISTFVGPMHATTLKAIGALVLLPASLLVGIAIGLGLAPYGTTGLIVMVLILGASGFLRRFGANGFTIGQGLFMGDFLGMFLGRLTDLSGLGWIAGALAIGCAVAILAYLAMFLPSRSTAVRRLRRSFLRRADVVAAASVDLLEHPESAARRKRQVDQLIRLNETALMIDAQLAESPRLPLDTTAEELHRLVFGAELSLANAARFARAMTRLGIPDEGLALAREPFLAIRRRDPQGTAAAGERVREWIRSSELSGDARVVVHRFATSVSDYAEVIQVLAGQRFGRRDRRVDDDFLPAVTLAGGWLPGSSKVSATASEEGSHQRLSARLHPSVRLGIQMTVAGIIAIVVGAIVSQERFSWAVIAAFVTFMGANNAAEQVRKGAFRVIGTVIGVVIGALLAHLVGPHPYVAIAVILAALFVGMYMMRVSYAFFTAALTILIAQLYVQLAEYSEQLLGLRLFETVVGSGAAVVTVIFVLPLRTGRVVRVATRELVEALSKLVGPAMLRIRDSAYESPLRAAARDLDASFQALAAATEPKRAVLRVPGSLGGVEQQWWFAANAAHSCARDLLIDSAHVAVVAGPKADEIAEAGQVLIASMNELMRGLGEHSTKRIYTRSASRFERVAKDLDDAGTLSPRQLSLRDLQLIDGALAALATAAGLEVRALDTPEDVPA</sequence>
<dbReference type="Proteomes" id="UP000638043">
    <property type="component" value="Unassembled WGS sequence"/>
</dbReference>
<feature type="transmembrane region" description="Helical" evidence="7">
    <location>
        <begin position="543"/>
        <end position="563"/>
    </location>
</feature>
<evidence type="ECO:0000256" key="4">
    <source>
        <dbReference type="ARBA" id="ARBA00022989"/>
    </source>
</evidence>
<evidence type="ECO:0000256" key="5">
    <source>
        <dbReference type="ARBA" id="ARBA00023136"/>
    </source>
</evidence>
<dbReference type="InterPro" id="IPR049453">
    <property type="entry name" value="Memb_transporter_dom"/>
</dbReference>
<evidence type="ECO:0000256" key="2">
    <source>
        <dbReference type="ARBA" id="ARBA00022475"/>
    </source>
</evidence>
<gene>
    <name evidence="9" type="ORF">GCM10010910_17580</name>
</gene>
<feature type="transmembrane region" description="Helical" evidence="7">
    <location>
        <begin position="467"/>
        <end position="486"/>
    </location>
</feature>
<feature type="transmembrane region" description="Helical" evidence="7">
    <location>
        <begin position="99"/>
        <end position="119"/>
    </location>
</feature>
<feature type="transmembrane region" description="Helical" evidence="7">
    <location>
        <begin position="513"/>
        <end position="531"/>
    </location>
</feature>
<feature type="domain" description="Integral membrane bound transporter" evidence="8">
    <location>
        <begin position="429"/>
        <end position="555"/>
    </location>
</feature>
<feature type="transmembrane region" description="Helical" evidence="7">
    <location>
        <begin position="417"/>
        <end position="436"/>
    </location>
</feature>
<evidence type="ECO:0000256" key="6">
    <source>
        <dbReference type="ARBA" id="ARBA00043993"/>
    </source>
</evidence>
<comment type="subcellular location">
    <subcellularLocation>
        <location evidence="1">Cell membrane</location>
        <topology evidence="1">Multi-pass membrane protein</topology>
    </subcellularLocation>
</comment>
<feature type="transmembrane region" description="Helical" evidence="7">
    <location>
        <begin position="125"/>
        <end position="143"/>
    </location>
</feature>
<keyword evidence="2" id="KW-1003">Cell membrane</keyword>
<dbReference type="RefSeq" id="WP_188701006.1">
    <property type="nucleotide sequence ID" value="NZ_BMMQ01000004.1"/>
</dbReference>
<evidence type="ECO:0000256" key="3">
    <source>
        <dbReference type="ARBA" id="ARBA00022692"/>
    </source>
</evidence>
<evidence type="ECO:0000259" key="8">
    <source>
        <dbReference type="Pfam" id="PF13515"/>
    </source>
</evidence>
<evidence type="ECO:0000256" key="7">
    <source>
        <dbReference type="SAM" id="Phobius"/>
    </source>
</evidence>
<evidence type="ECO:0000256" key="1">
    <source>
        <dbReference type="ARBA" id="ARBA00004651"/>
    </source>
</evidence>
<keyword evidence="3 7" id="KW-0812">Transmembrane</keyword>
<dbReference type="PANTHER" id="PTHR30509">
    <property type="entry name" value="P-HYDROXYBENZOIC ACID EFFLUX PUMP SUBUNIT-RELATED"/>
    <property type="match status" value="1"/>
</dbReference>
<feature type="transmembrane region" description="Helical" evidence="7">
    <location>
        <begin position="33"/>
        <end position="53"/>
    </location>
</feature>
<dbReference type="PANTHER" id="PTHR30509:SF9">
    <property type="entry name" value="MULTIDRUG RESISTANCE PROTEIN MDTO"/>
    <property type="match status" value="1"/>
</dbReference>
<proteinExistence type="inferred from homology"/>
<feature type="transmembrane region" description="Helical" evidence="7">
    <location>
        <begin position="492"/>
        <end position="508"/>
    </location>
</feature>
<keyword evidence="4 7" id="KW-1133">Transmembrane helix</keyword>
<organism evidence="9 10">
    <name type="scientific">Microbacterium nanhaiense</name>
    <dbReference type="NCBI Taxonomy" id="1301026"/>
    <lineage>
        <taxon>Bacteria</taxon>
        <taxon>Bacillati</taxon>
        <taxon>Actinomycetota</taxon>
        <taxon>Actinomycetes</taxon>
        <taxon>Micrococcales</taxon>
        <taxon>Microbacteriaceae</taxon>
        <taxon>Microbacterium</taxon>
    </lineage>
</organism>
<feature type="transmembrane region" description="Helical" evidence="7">
    <location>
        <begin position="176"/>
        <end position="199"/>
    </location>
</feature>
<comment type="similarity">
    <text evidence="6">Belongs to the YccS/YhfK family.</text>
</comment>
<dbReference type="Pfam" id="PF13515">
    <property type="entry name" value="FUSC_2"/>
    <property type="match status" value="1"/>
</dbReference>
<keyword evidence="10" id="KW-1185">Reference proteome</keyword>
<reference evidence="10" key="1">
    <citation type="journal article" date="2019" name="Int. J. Syst. Evol. Microbiol.">
        <title>The Global Catalogue of Microorganisms (GCM) 10K type strain sequencing project: providing services to taxonomists for standard genome sequencing and annotation.</title>
        <authorList>
            <consortium name="The Broad Institute Genomics Platform"/>
            <consortium name="The Broad Institute Genome Sequencing Center for Infectious Disease"/>
            <person name="Wu L."/>
            <person name="Ma J."/>
        </authorList>
    </citation>
    <scope>NUCLEOTIDE SEQUENCE [LARGE SCALE GENOMIC DNA]</scope>
    <source>
        <strain evidence="10">CGMCC 4.7181</strain>
    </source>
</reference>
<evidence type="ECO:0000313" key="9">
    <source>
        <dbReference type="EMBL" id="GGO63912.1"/>
    </source>
</evidence>
<feature type="transmembrane region" description="Helical" evidence="7">
    <location>
        <begin position="73"/>
        <end position="92"/>
    </location>
</feature>
<accession>A0ABQ2N2W1</accession>
<feature type="transmembrane region" description="Helical" evidence="7">
    <location>
        <begin position="442"/>
        <end position="460"/>
    </location>
</feature>